<dbReference type="WBParaSite" id="PS1159_v2.g9137.t1">
    <property type="protein sequence ID" value="PS1159_v2.g9137.t1"/>
    <property type="gene ID" value="PS1159_v2.g9137"/>
</dbReference>
<proteinExistence type="predicted"/>
<protein>
    <submittedName>
        <fullName evidence="2">Uncharacterized protein</fullName>
    </submittedName>
</protein>
<organism evidence="1 2">
    <name type="scientific">Panagrolaimus sp. PS1159</name>
    <dbReference type="NCBI Taxonomy" id="55785"/>
    <lineage>
        <taxon>Eukaryota</taxon>
        <taxon>Metazoa</taxon>
        <taxon>Ecdysozoa</taxon>
        <taxon>Nematoda</taxon>
        <taxon>Chromadorea</taxon>
        <taxon>Rhabditida</taxon>
        <taxon>Tylenchina</taxon>
        <taxon>Panagrolaimomorpha</taxon>
        <taxon>Panagrolaimoidea</taxon>
        <taxon>Panagrolaimidae</taxon>
        <taxon>Panagrolaimus</taxon>
    </lineage>
</organism>
<evidence type="ECO:0000313" key="1">
    <source>
        <dbReference type="Proteomes" id="UP000887580"/>
    </source>
</evidence>
<evidence type="ECO:0000313" key="2">
    <source>
        <dbReference type="WBParaSite" id="PS1159_v2.g9137.t1"/>
    </source>
</evidence>
<accession>A0AC35GVW6</accession>
<reference evidence="2" key="1">
    <citation type="submission" date="2022-11" db="UniProtKB">
        <authorList>
            <consortium name="WormBaseParasite"/>
        </authorList>
    </citation>
    <scope>IDENTIFICATION</scope>
</reference>
<name>A0AC35GVW6_9BILA</name>
<dbReference type="Proteomes" id="UP000887580">
    <property type="component" value="Unplaced"/>
</dbReference>
<sequence>MCYEKSFSNARILKRFPQKNDAFIRMRPDKKAMRNSLVRFGKRAAETPNYPALLDDDTIQLENGAIIELGPFAYNDGLNLHRFYPQDFY</sequence>